<dbReference type="PANTHER" id="PTHR46558:SF11">
    <property type="entry name" value="HTH-TYPE TRANSCRIPTIONAL REGULATOR XRE"/>
    <property type="match status" value="1"/>
</dbReference>
<dbReference type="InterPro" id="IPR001387">
    <property type="entry name" value="Cro/C1-type_HTH"/>
</dbReference>
<dbReference type="OrthoDB" id="2364157at2"/>
<dbReference type="InterPro" id="IPR010982">
    <property type="entry name" value="Lambda_DNA-bd_dom_sf"/>
</dbReference>
<evidence type="ECO:0000313" key="3">
    <source>
        <dbReference type="EMBL" id="GAX01415.1"/>
    </source>
</evidence>
<dbReference type="Pfam" id="PF01381">
    <property type="entry name" value="HTH_3"/>
    <property type="match status" value="1"/>
</dbReference>
<evidence type="ECO:0000313" key="4">
    <source>
        <dbReference type="Proteomes" id="UP000198402"/>
    </source>
</evidence>
<dbReference type="AlphaFoldDB" id="A0A1Z5II23"/>
<feature type="domain" description="HTH cro/C1-type" evidence="2">
    <location>
        <begin position="7"/>
        <end position="61"/>
    </location>
</feature>
<dbReference type="PANTHER" id="PTHR46558">
    <property type="entry name" value="TRACRIPTIONAL REGULATORY PROTEIN-RELATED-RELATED"/>
    <property type="match status" value="1"/>
</dbReference>
<dbReference type="SUPFAM" id="SSF47413">
    <property type="entry name" value="lambda repressor-like DNA-binding domains"/>
    <property type="match status" value="1"/>
</dbReference>
<dbReference type="GO" id="GO:0003677">
    <property type="term" value="F:DNA binding"/>
    <property type="evidence" value="ECO:0007669"/>
    <property type="project" value="UniProtKB-KW"/>
</dbReference>
<keyword evidence="4" id="KW-1185">Reference proteome</keyword>
<reference evidence="3 4" key="1">
    <citation type="submission" date="2015-11" db="EMBL/GenBank/DDBJ databases">
        <title>Draft genome sequences of new species of the genus Lactobacillus isolated from orchardgrass silage.</title>
        <authorList>
            <person name="Tohno M."/>
            <person name="Tanizawa Y."/>
            <person name="Arita M."/>
        </authorList>
    </citation>
    <scope>NUCLEOTIDE SEQUENCE [LARGE SCALE GENOMIC DNA]</scope>
    <source>
        <strain evidence="3 4">IWT126</strain>
    </source>
</reference>
<dbReference type="CDD" id="cd00093">
    <property type="entry name" value="HTH_XRE"/>
    <property type="match status" value="1"/>
</dbReference>
<dbReference type="EMBL" id="BCMG01000007">
    <property type="protein sequence ID" value="GAX01415.1"/>
    <property type="molecule type" value="Genomic_DNA"/>
</dbReference>
<sequence>MNTHNRIKELRKKNKLTLDQMSELVGIKRGTLNNYENEKTEPKLKTWENLATFFKVPITYIQGLSNDEEGWKEWEKNTGLTQKQIKKEIETQKSTGEITSSMSTQQQIQSAVNVLMGSGTKDLRVVESAYDTLFELEQRINTSYFGSNKVDLLNLKQHSSSNKEPNDVYKDLINIIQSAKNDIQNLKNRYNLS</sequence>
<dbReference type="SMART" id="SM00530">
    <property type="entry name" value="HTH_XRE"/>
    <property type="match status" value="1"/>
</dbReference>
<protein>
    <submittedName>
        <fullName evidence="3">XRE family transcriptional regulator</fullName>
    </submittedName>
</protein>
<gene>
    <name evidence="3" type="primary">xre_3</name>
    <name evidence="3" type="ORF">IWT126_01455</name>
</gene>
<accession>A0A1Z5II23</accession>
<keyword evidence="1" id="KW-0238">DNA-binding</keyword>
<evidence type="ECO:0000259" key="2">
    <source>
        <dbReference type="PROSITE" id="PS50943"/>
    </source>
</evidence>
<dbReference type="Gene3D" id="1.10.260.40">
    <property type="entry name" value="lambda repressor-like DNA-binding domains"/>
    <property type="match status" value="1"/>
</dbReference>
<comment type="caution">
    <text evidence="3">The sequence shown here is derived from an EMBL/GenBank/DDBJ whole genome shotgun (WGS) entry which is preliminary data.</text>
</comment>
<proteinExistence type="predicted"/>
<dbReference type="RefSeq" id="WP_159459474.1">
    <property type="nucleotide sequence ID" value="NZ_BCMG01000007.1"/>
</dbReference>
<dbReference type="PROSITE" id="PS50943">
    <property type="entry name" value="HTH_CROC1"/>
    <property type="match status" value="1"/>
</dbReference>
<organism evidence="3 4">
    <name type="scientific">Secundilactobacillus silagei JCM 19001</name>
    <dbReference type="NCBI Taxonomy" id="1302250"/>
    <lineage>
        <taxon>Bacteria</taxon>
        <taxon>Bacillati</taxon>
        <taxon>Bacillota</taxon>
        <taxon>Bacilli</taxon>
        <taxon>Lactobacillales</taxon>
        <taxon>Lactobacillaceae</taxon>
        <taxon>Secundilactobacillus</taxon>
    </lineage>
</organism>
<dbReference type="STRING" id="1302250.GCA_001313225_01106"/>
<evidence type="ECO:0000256" key="1">
    <source>
        <dbReference type="ARBA" id="ARBA00023125"/>
    </source>
</evidence>
<name>A0A1Z5II23_9LACO</name>
<dbReference type="Proteomes" id="UP000198402">
    <property type="component" value="Unassembled WGS sequence"/>
</dbReference>